<dbReference type="SUPFAM" id="SSF103515">
    <property type="entry name" value="Autotransporter"/>
    <property type="match status" value="1"/>
</dbReference>
<evidence type="ECO:0000313" key="3">
    <source>
        <dbReference type="EMBL" id="THF63630.1"/>
    </source>
</evidence>
<dbReference type="SMART" id="SM00869">
    <property type="entry name" value="Autotransporter"/>
    <property type="match status" value="1"/>
</dbReference>
<dbReference type="Pfam" id="PF05345">
    <property type="entry name" value="He_PIG"/>
    <property type="match status" value="2"/>
</dbReference>
<dbReference type="InterPro" id="IPR036709">
    <property type="entry name" value="Autotransporte_beta_dom_sf"/>
</dbReference>
<dbReference type="Proteomes" id="UP000308430">
    <property type="component" value="Unassembled WGS sequence"/>
</dbReference>
<dbReference type="SUPFAM" id="SSF49313">
    <property type="entry name" value="Cadherin-like"/>
    <property type="match status" value="2"/>
</dbReference>
<dbReference type="OrthoDB" id="5720638at2"/>
<keyword evidence="1" id="KW-0472">Membrane</keyword>
<dbReference type="InterPro" id="IPR002909">
    <property type="entry name" value="IPT_dom"/>
</dbReference>
<dbReference type="InterPro" id="IPR005546">
    <property type="entry name" value="Autotransporte_beta"/>
</dbReference>
<dbReference type="InterPro" id="IPR014756">
    <property type="entry name" value="Ig_E-set"/>
</dbReference>
<organism evidence="3 4">
    <name type="scientific">Pseudothauera nasutitermitis</name>
    <dbReference type="NCBI Taxonomy" id="2565930"/>
    <lineage>
        <taxon>Bacteria</taxon>
        <taxon>Pseudomonadati</taxon>
        <taxon>Pseudomonadota</taxon>
        <taxon>Betaproteobacteria</taxon>
        <taxon>Rhodocyclales</taxon>
        <taxon>Zoogloeaceae</taxon>
        <taxon>Pseudothauera</taxon>
    </lineage>
</organism>
<feature type="transmembrane region" description="Helical" evidence="1">
    <location>
        <begin position="37"/>
        <end position="59"/>
    </location>
</feature>
<dbReference type="Gene3D" id="2.40.128.130">
    <property type="entry name" value="Autotransporter beta-domain"/>
    <property type="match status" value="1"/>
</dbReference>
<dbReference type="CDD" id="cd00102">
    <property type="entry name" value="IPT"/>
    <property type="match status" value="1"/>
</dbReference>
<keyword evidence="1" id="KW-1133">Transmembrane helix</keyword>
<evidence type="ECO:0000256" key="1">
    <source>
        <dbReference type="SAM" id="Phobius"/>
    </source>
</evidence>
<dbReference type="Gene3D" id="2.60.40.10">
    <property type="entry name" value="Immunoglobulins"/>
    <property type="match status" value="3"/>
</dbReference>
<sequence>MQTSASAAARHPNVIQFVHPCLASFIPWLRQSERPRLADAICGRLLLLFFVTACMFAGANPAHAQSAGCTAVEAAWTNFNGSGNPYNASSHPASSFLASDQIAFTVTGAPSSAMSYFTLMDGNYDTYVHLIPGGYAAGSASTVVSGAQLTSLGLEIDAISSGEFAVSVYCVSATPAPTVTSLSPTSGPTAGGTSVTITGANFTGATGVTFGGTAGTGLVVTNATTITVATPAHAAGAVNVAVTTPGGTATLPNGYTYAAPSTDATLSSLAASAGALDPAFASGTTSYTVNVPNATTSTTVTPTVTDANATVTVNGTPVASGSPSGAISLSVGANPITVVVTAQDGTTTQTYTVTVNRAAPASTEATLSNLAASAGTLDPAFASGTTSYTVNVPNATASTTLTPTVTDANATVTVNGTPVASGSPSGAISLNVGANPITVVVTAQDSTTTQTYTVTIHRAAPASTEATLSSLAVSAGALDPAFAPGTTSYTVNVPNATASTTLTPTVTDANATVTVNGTPVTSGSPSGAISLNVGANPITVVVTAQDSTTTQTYTVTIHRAAPASTEATLSSLAASAGTLDPTFASSTTSYTVNVPNATASTTLTPTVTDTNATVTVNGTPVASGSPSGAISLSVGANPVTVVVTAQDSTTTQTYTVTIHRAAPASTEATLSSLAVSAGALDPAFAPGTTSYTVNVPNATASTTLTPTVTDANATVTVNGTPVTSGSPSGAISLNVGANPITVVVTAQDSTTTQTYTVTIHRAAPASTEATLSSLAASAGTLDPTFASSTTSYTVNVPNATASTTLTPTVTDSNATVTVNGTPVASGSPSGAISLNVGTNPITVVVTAQDGTTTQTYTVTINRAAPASTEATLSSLAVSAGALDPAFAPGTTSYTVNVPTATASTTLTPTVTDANATVTVNGTPVASGSPSGAISLNVGANPVTVVVTAQDGTTTQTYTVTVNRAAPVTLALSPASGALPGGTTGSAYSQTLTASGGIGAHTFTATGNLPAGLTLAPDGTLSGTPTAAGSFSFTVTAADSATPANTGSASYTLTVVVSPVVLTFSGGVLPEGMAGEDYSASITASGGAEPYTYNLAGGTLPQGISLNASTGELAGPLEADAAGDYSFTIQAQDANGATASVAVTLKVAAREVTVTDKQVEVPAGAVPAEVDLAEGATGGPFTAAEIVSVAPANAGTAEIVSALAAQASVPGWYLKFAPNPAYAGQAVVRFRLTSALGVSNTGAVTYTLGHDADAVASEIDTLVRGFVQTRQNLIASTIKVPGLLERRRMQASTEPVSVRLSPAADGLTLGFATGLAQAEAARKDGAHAAPFNVWIDGSLMVHNRRRDGSRWGRFGMLSAGADYLLTDKALAGLSFHYDRTTDPTKEDVELTGNGWLAGPYASFELGSGVFWNTSLLYGGSSNKIDTLFWDGSFDTRRWLFDTSISGQWQLEGEMTLTPRLRAVYLKERVDDYAVANARGDVVDVGGFATEQSRVSLGAELARRFRLDSGATLTPKLGLTGGFSGLDGSGAFGSVSAAINYQSPRAWTLDAGLLFNFEGKGRRSAGAKVGIGAIF</sequence>
<evidence type="ECO:0000313" key="4">
    <source>
        <dbReference type="Proteomes" id="UP000308430"/>
    </source>
</evidence>
<dbReference type="GO" id="GO:0005509">
    <property type="term" value="F:calcium ion binding"/>
    <property type="evidence" value="ECO:0007669"/>
    <property type="project" value="InterPro"/>
</dbReference>
<dbReference type="InterPro" id="IPR015919">
    <property type="entry name" value="Cadherin-like_sf"/>
</dbReference>
<dbReference type="Gene3D" id="2.60.40.2340">
    <property type="match status" value="7"/>
</dbReference>
<dbReference type="Pfam" id="PF01833">
    <property type="entry name" value="TIG"/>
    <property type="match status" value="1"/>
</dbReference>
<gene>
    <name evidence="3" type="ORF">E6C76_13630</name>
</gene>
<protein>
    <recommendedName>
        <fullName evidence="2">Autotransporter domain-containing protein</fullName>
    </recommendedName>
</protein>
<dbReference type="CDD" id="cd11304">
    <property type="entry name" value="Cadherin_repeat"/>
    <property type="match status" value="1"/>
</dbReference>
<keyword evidence="1" id="KW-0812">Transmembrane</keyword>
<keyword evidence="4" id="KW-1185">Reference proteome</keyword>
<dbReference type="GO" id="GO:0016020">
    <property type="term" value="C:membrane"/>
    <property type="evidence" value="ECO:0007669"/>
    <property type="project" value="InterPro"/>
</dbReference>
<dbReference type="EMBL" id="SSOC01000005">
    <property type="protein sequence ID" value="THF63630.1"/>
    <property type="molecule type" value="Genomic_DNA"/>
</dbReference>
<dbReference type="InterPro" id="IPR025883">
    <property type="entry name" value="Cadherin-like_domain"/>
</dbReference>
<name>A0A4S4AVN2_9RHOO</name>
<feature type="domain" description="Autotransporter" evidence="2">
    <location>
        <begin position="1325"/>
        <end position="1573"/>
    </location>
</feature>
<dbReference type="InterPro" id="IPR013783">
    <property type="entry name" value="Ig-like_fold"/>
</dbReference>
<dbReference type="PROSITE" id="PS51208">
    <property type="entry name" value="AUTOTRANSPORTER"/>
    <property type="match status" value="1"/>
</dbReference>
<dbReference type="SUPFAM" id="SSF81296">
    <property type="entry name" value="E set domains"/>
    <property type="match status" value="1"/>
</dbReference>
<evidence type="ECO:0000259" key="2">
    <source>
        <dbReference type="PROSITE" id="PS51208"/>
    </source>
</evidence>
<accession>A0A4S4AVN2</accession>
<dbReference type="Pfam" id="PF12733">
    <property type="entry name" value="Cadherin-like"/>
    <property type="match status" value="7"/>
</dbReference>
<dbReference type="SMART" id="SM00429">
    <property type="entry name" value="IPT"/>
    <property type="match status" value="1"/>
</dbReference>
<dbReference type="RefSeq" id="WP_136348791.1">
    <property type="nucleotide sequence ID" value="NZ_SSOC01000005.1"/>
</dbReference>
<proteinExistence type="predicted"/>
<comment type="caution">
    <text evidence="3">The sequence shown here is derived from an EMBL/GenBank/DDBJ whole genome shotgun (WGS) entry which is preliminary data.</text>
</comment>
<reference evidence="3 4" key="1">
    <citation type="submission" date="2019-04" db="EMBL/GenBank/DDBJ databases">
        <title>Azoarcus nasutitermitis sp. nov. isolated from termite nest.</title>
        <authorList>
            <person name="Lin S.-Y."/>
            <person name="Hameed A."/>
            <person name="Hsu Y.-H."/>
            <person name="Young C.-C."/>
        </authorList>
    </citation>
    <scope>NUCLEOTIDE SEQUENCE [LARGE SCALE GENOMIC DNA]</scope>
    <source>
        <strain evidence="3 4">CC-YHH838</strain>
    </source>
</reference>